<feature type="chain" id="PRO_5017468059" evidence="5">
    <location>
        <begin position="28"/>
        <end position="279"/>
    </location>
</feature>
<name>A0A3A5K8L0_9HYPH</name>
<proteinExistence type="inferred from homology"/>
<evidence type="ECO:0000256" key="4">
    <source>
        <dbReference type="RuleBase" id="RU003744"/>
    </source>
</evidence>
<dbReference type="Proteomes" id="UP000272706">
    <property type="component" value="Unassembled WGS sequence"/>
</dbReference>
<dbReference type="PROSITE" id="PS01039">
    <property type="entry name" value="SBP_BACTERIAL_3"/>
    <property type="match status" value="1"/>
</dbReference>
<dbReference type="Gene3D" id="3.40.190.10">
    <property type="entry name" value="Periplasmic binding protein-like II"/>
    <property type="match status" value="2"/>
</dbReference>
<dbReference type="OrthoDB" id="7248418at2"/>
<protein>
    <submittedName>
        <fullName evidence="7">Amino acid ABC transporter substrate-binding protein</fullName>
    </submittedName>
</protein>
<feature type="domain" description="Solute-binding protein family 3/N-terminal" evidence="6">
    <location>
        <begin position="39"/>
        <end position="274"/>
    </location>
</feature>
<organism evidence="7 8">
    <name type="scientific">Mesorhizobium waimense</name>
    <dbReference type="NCBI Taxonomy" id="1300307"/>
    <lineage>
        <taxon>Bacteria</taxon>
        <taxon>Pseudomonadati</taxon>
        <taxon>Pseudomonadota</taxon>
        <taxon>Alphaproteobacteria</taxon>
        <taxon>Hyphomicrobiales</taxon>
        <taxon>Phyllobacteriaceae</taxon>
        <taxon>Mesorhizobium</taxon>
    </lineage>
</organism>
<dbReference type="GO" id="GO:0030313">
    <property type="term" value="C:cell envelope"/>
    <property type="evidence" value="ECO:0007669"/>
    <property type="project" value="UniProtKB-SubCell"/>
</dbReference>
<keyword evidence="8" id="KW-1185">Reference proteome</keyword>
<dbReference type="InterPro" id="IPR001638">
    <property type="entry name" value="Solute-binding_3/MltF_N"/>
</dbReference>
<accession>A0A3A5K8L0</accession>
<dbReference type="SMART" id="SM00062">
    <property type="entry name" value="PBPb"/>
    <property type="match status" value="1"/>
</dbReference>
<gene>
    <name evidence="7" type="ORF">D3227_36475</name>
</gene>
<evidence type="ECO:0000256" key="3">
    <source>
        <dbReference type="ARBA" id="ARBA00022729"/>
    </source>
</evidence>
<dbReference type="PANTHER" id="PTHR35936:SF19">
    <property type="entry name" value="AMINO-ACID-BINDING PROTEIN YXEM-RELATED"/>
    <property type="match status" value="1"/>
</dbReference>
<comment type="subcellular location">
    <subcellularLocation>
        <location evidence="1">Cell envelope</location>
    </subcellularLocation>
</comment>
<dbReference type="PANTHER" id="PTHR35936">
    <property type="entry name" value="MEMBRANE-BOUND LYTIC MUREIN TRANSGLYCOSYLASE F"/>
    <property type="match status" value="1"/>
</dbReference>
<dbReference type="EMBL" id="QZWZ01000064">
    <property type="protein sequence ID" value="RJT27220.1"/>
    <property type="molecule type" value="Genomic_DNA"/>
</dbReference>
<dbReference type="AlphaFoldDB" id="A0A3A5K8L0"/>
<dbReference type="SUPFAM" id="SSF53850">
    <property type="entry name" value="Periplasmic binding protein-like II"/>
    <property type="match status" value="1"/>
</dbReference>
<dbReference type="InterPro" id="IPR018313">
    <property type="entry name" value="SBP_3_CS"/>
</dbReference>
<comment type="caution">
    <text evidence="7">The sequence shown here is derived from an EMBL/GenBank/DDBJ whole genome shotgun (WGS) entry which is preliminary data.</text>
</comment>
<evidence type="ECO:0000256" key="1">
    <source>
        <dbReference type="ARBA" id="ARBA00004196"/>
    </source>
</evidence>
<evidence type="ECO:0000256" key="5">
    <source>
        <dbReference type="SAM" id="SignalP"/>
    </source>
</evidence>
<sequence>MSRLMTAVTAAASLAVAIAATTSAANAGSMLDKVLESKTLTVAVGTDWGPVSRLNEKHQLEGYDVDIAKHIAKSLGVEVKFVTPGWDIITAGKWEGRWDIAMGQMTPTAARAEKFDFPAIYFYEQVFAVVQNDSKATKLADLDAKTVGVTANTTYESYANHALTADWKGGTPVTYQFKPGAVKTYASTNVAFDDLRLGDGVRLNAVITDGTSANNAISAGYPIKLLGDPLYAAPGAIAVLHGDKEFSGKIAEAIQKMKENGSLPKLSLKWYGVDYTTEK</sequence>
<comment type="similarity">
    <text evidence="2 4">Belongs to the bacterial solute-binding protein 3 family.</text>
</comment>
<evidence type="ECO:0000313" key="8">
    <source>
        <dbReference type="Proteomes" id="UP000272706"/>
    </source>
</evidence>
<feature type="signal peptide" evidence="5">
    <location>
        <begin position="1"/>
        <end position="27"/>
    </location>
</feature>
<reference evidence="7 8" key="1">
    <citation type="submission" date="2018-09" db="EMBL/GenBank/DDBJ databases">
        <title>Mesorhizobium carmichaelinearum sp. nov. isolated from Carmichaelinea spp. root nodules in New Zealand.</title>
        <authorList>
            <person name="De Meyer S.E."/>
        </authorList>
    </citation>
    <scope>NUCLEOTIDE SEQUENCE [LARGE SCALE GENOMIC DNA]</scope>
    <source>
        <strain evidence="7 8">ICMP19557</strain>
    </source>
</reference>
<evidence type="ECO:0000259" key="6">
    <source>
        <dbReference type="SMART" id="SM00062"/>
    </source>
</evidence>
<evidence type="ECO:0000313" key="7">
    <source>
        <dbReference type="EMBL" id="RJT27220.1"/>
    </source>
</evidence>
<keyword evidence="3 5" id="KW-0732">Signal</keyword>
<evidence type="ECO:0000256" key="2">
    <source>
        <dbReference type="ARBA" id="ARBA00010333"/>
    </source>
</evidence>
<dbReference type="Pfam" id="PF00497">
    <property type="entry name" value="SBP_bac_3"/>
    <property type="match status" value="1"/>
</dbReference>